<dbReference type="PANTHER" id="PTHR28097">
    <property type="entry name" value="PHEROMONE A FACTOR RECEPTOR"/>
    <property type="match status" value="1"/>
</dbReference>
<comment type="similarity">
    <text evidence="2">Belongs to the G-protein coupled receptor 4 family.</text>
</comment>
<sequence>MWDPHKSLVSRSDEYPVFPLAYIVPLLATIVIILNIPPMVWHYKNKNLAACTLVLWIILLNFTVFLNPILWPNDDLAHWFSGVGVCDIQVYFFVGTWTGISCCLLCIMRGLARIMDTKNTVVSSESSRKRHLITDAVICFVPVILQMSTFYIVQGRRYFIYGINGCVTVFNFNWVAIVLLAMWPLVICTVVAVYALLILVRLHRYRIEFSRLLSTSGTTKSRFLRLFIMATISVIVLLPSQSYVLYANTRPEGLHYSWAEVHNKYWNHPVAVSTGGRLRFDRWIWLLSGLVNFLFFGLGVDAFAIYRKWFGAIGLHKLCCCGARRPSILPLSSVSQQASVSKSRTGSSPSIRSRLTFGHKAYVVATTVDRSAAPKPQHAKKRSLFTFWRTSIDEECSHLTSNTATTTAATTTTPTTPSTPETRSGIASSVPFPPNYSLRKPSAAPSYGTDASGSTVIGSPVSEKRFSGLREIELGPVSPRMMMMGKMAAAAAAAAGEAKEEKERDDDRAEDARRLEEYVVDELCYVKSDKEVRKPWTP</sequence>
<dbReference type="GeneID" id="92026618"/>
<comment type="caution">
    <text evidence="12">The sequence shown here is derived from an EMBL/GenBank/DDBJ whole genome shotgun (WGS) entry which is preliminary data.</text>
</comment>
<comment type="subcellular location">
    <subcellularLocation>
        <location evidence="1">Membrane</location>
        <topology evidence="1">Multi-pass membrane protein</topology>
    </subcellularLocation>
</comment>
<keyword evidence="4 11" id="KW-0812">Transmembrane</keyword>
<evidence type="ECO:0000256" key="1">
    <source>
        <dbReference type="ARBA" id="ARBA00004141"/>
    </source>
</evidence>
<keyword evidence="8 12" id="KW-0675">Receptor</keyword>
<keyword evidence="5 11" id="KW-1133">Transmembrane helix</keyword>
<protein>
    <submittedName>
        <fullName evidence="12">Pheromone A receptor-domain-containing protein</fullName>
    </submittedName>
</protein>
<evidence type="ECO:0000256" key="8">
    <source>
        <dbReference type="ARBA" id="ARBA00023170"/>
    </source>
</evidence>
<accession>A0ABR1L7T5</accession>
<dbReference type="Proteomes" id="UP001360953">
    <property type="component" value="Unassembled WGS sequence"/>
</dbReference>
<evidence type="ECO:0000256" key="5">
    <source>
        <dbReference type="ARBA" id="ARBA00022989"/>
    </source>
</evidence>
<evidence type="ECO:0000256" key="2">
    <source>
        <dbReference type="ARBA" id="ARBA00011085"/>
    </source>
</evidence>
<evidence type="ECO:0000313" key="13">
    <source>
        <dbReference type="Proteomes" id="UP001360953"/>
    </source>
</evidence>
<evidence type="ECO:0000256" key="6">
    <source>
        <dbReference type="ARBA" id="ARBA00023040"/>
    </source>
</evidence>
<keyword evidence="3" id="KW-0589">Pheromone response</keyword>
<dbReference type="PRINTS" id="PR00899">
    <property type="entry name" value="GPCRSTE3"/>
</dbReference>
<keyword evidence="7 11" id="KW-0472">Membrane</keyword>
<reference evidence="12 13" key="1">
    <citation type="submission" date="2024-04" db="EMBL/GenBank/DDBJ databases">
        <title>Phyllosticta paracitricarpa is synonymous to the EU quarantine fungus P. citricarpa based on phylogenomic analyses.</title>
        <authorList>
            <consortium name="Lawrence Berkeley National Laboratory"/>
            <person name="Van ingen-buijs V.A."/>
            <person name="Van westerhoven A.C."/>
            <person name="Haridas S."/>
            <person name="Skiadas P."/>
            <person name="Martin F."/>
            <person name="Groenewald J.Z."/>
            <person name="Crous P.W."/>
            <person name="Seidl M.F."/>
        </authorList>
    </citation>
    <scope>NUCLEOTIDE SEQUENCE [LARGE SCALE GENOMIC DNA]</scope>
    <source>
        <strain evidence="12 13">CPC 17464</strain>
    </source>
</reference>
<evidence type="ECO:0000256" key="11">
    <source>
        <dbReference type="SAM" id="Phobius"/>
    </source>
</evidence>
<dbReference type="EMBL" id="JBBPEH010000012">
    <property type="protein sequence ID" value="KAK7531293.1"/>
    <property type="molecule type" value="Genomic_DNA"/>
</dbReference>
<feature type="transmembrane region" description="Helical" evidence="11">
    <location>
        <begin position="90"/>
        <end position="111"/>
    </location>
</feature>
<dbReference type="InterPro" id="IPR001499">
    <property type="entry name" value="GPCR_STE3"/>
</dbReference>
<feature type="compositionally biased region" description="Basic and acidic residues" evidence="10">
    <location>
        <begin position="497"/>
        <end position="513"/>
    </location>
</feature>
<evidence type="ECO:0000256" key="4">
    <source>
        <dbReference type="ARBA" id="ARBA00022692"/>
    </source>
</evidence>
<feature type="transmembrane region" description="Helical" evidence="11">
    <location>
        <begin position="174"/>
        <end position="202"/>
    </location>
</feature>
<keyword evidence="9" id="KW-0807">Transducer</keyword>
<feature type="region of interest" description="Disordered" evidence="10">
    <location>
        <begin position="403"/>
        <end position="433"/>
    </location>
</feature>
<name>A0ABR1L7T5_9PEZI</name>
<feature type="transmembrane region" description="Helical" evidence="11">
    <location>
        <begin position="223"/>
        <end position="246"/>
    </location>
</feature>
<feature type="transmembrane region" description="Helical" evidence="11">
    <location>
        <begin position="48"/>
        <end position="70"/>
    </location>
</feature>
<feature type="transmembrane region" description="Helical" evidence="11">
    <location>
        <begin position="132"/>
        <end position="154"/>
    </location>
</feature>
<dbReference type="RefSeq" id="XP_066651117.1">
    <property type="nucleotide sequence ID" value="XM_066793712.1"/>
</dbReference>
<feature type="transmembrane region" description="Helical" evidence="11">
    <location>
        <begin position="20"/>
        <end position="41"/>
    </location>
</feature>
<dbReference type="CDD" id="cd14966">
    <property type="entry name" value="7tmD_STE3"/>
    <property type="match status" value="1"/>
</dbReference>
<proteinExistence type="inferred from homology"/>
<evidence type="ECO:0000256" key="3">
    <source>
        <dbReference type="ARBA" id="ARBA00022507"/>
    </source>
</evidence>
<dbReference type="PANTHER" id="PTHR28097:SF1">
    <property type="entry name" value="PHEROMONE A FACTOR RECEPTOR"/>
    <property type="match status" value="1"/>
</dbReference>
<feature type="transmembrane region" description="Helical" evidence="11">
    <location>
        <begin position="283"/>
        <end position="306"/>
    </location>
</feature>
<feature type="region of interest" description="Disordered" evidence="10">
    <location>
        <begin position="440"/>
        <end position="459"/>
    </location>
</feature>
<gene>
    <name evidence="12" type="ORF">J3D65DRAFT_109727</name>
</gene>
<keyword evidence="13" id="KW-1185">Reference proteome</keyword>
<evidence type="ECO:0000256" key="7">
    <source>
        <dbReference type="ARBA" id="ARBA00023136"/>
    </source>
</evidence>
<feature type="compositionally biased region" description="Low complexity" evidence="10">
    <location>
        <begin position="403"/>
        <end position="424"/>
    </location>
</feature>
<feature type="region of interest" description="Disordered" evidence="10">
    <location>
        <begin position="491"/>
        <end position="513"/>
    </location>
</feature>
<evidence type="ECO:0000256" key="9">
    <source>
        <dbReference type="ARBA" id="ARBA00023224"/>
    </source>
</evidence>
<evidence type="ECO:0000256" key="10">
    <source>
        <dbReference type="SAM" id="MobiDB-lite"/>
    </source>
</evidence>
<dbReference type="Pfam" id="PF02076">
    <property type="entry name" value="STE3"/>
    <property type="match status" value="1"/>
</dbReference>
<organism evidence="12 13">
    <name type="scientific">Phyllosticta citribraziliensis</name>
    <dbReference type="NCBI Taxonomy" id="989973"/>
    <lineage>
        <taxon>Eukaryota</taxon>
        <taxon>Fungi</taxon>
        <taxon>Dikarya</taxon>
        <taxon>Ascomycota</taxon>
        <taxon>Pezizomycotina</taxon>
        <taxon>Dothideomycetes</taxon>
        <taxon>Dothideomycetes incertae sedis</taxon>
        <taxon>Botryosphaeriales</taxon>
        <taxon>Phyllostictaceae</taxon>
        <taxon>Phyllosticta</taxon>
    </lineage>
</organism>
<keyword evidence="6" id="KW-0297">G-protein coupled receptor</keyword>
<evidence type="ECO:0000313" key="12">
    <source>
        <dbReference type="EMBL" id="KAK7531293.1"/>
    </source>
</evidence>